<sequence length="320" mass="36572">MESHVSIIYKGFKVLASISARIYSLITKQPLIANETTMTNTDKQTSQPPSLLFKILHEPTVHFFLIAALIFAFYSFTQLNNKNVLELDQKEIDARIFLQEISTGAELNEEQRQLIAATYIQEQILVREAIKMNLDNDERIHDILAQKMRHVLSGNIIQPSVDELSIYYQENRQRYEYPSTVTVDELVFNTTSELSSQILTGLQAGAEPSVLLQLEAGNVSTLGNINAVDLANIFESAFASEVFAAAANIWTGPFISNRGQHWLRVRERTESKIPPLNELADQVRLEWLSQEEESRLQQEVDKLWQEYTIIIVNDKDEEDR</sequence>
<dbReference type="InterPro" id="IPR050245">
    <property type="entry name" value="PrsA_foldase"/>
</dbReference>
<evidence type="ECO:0000256" key="3">
    <source>
        <dbReference type="ARBA" id="ARBA00013194"/>
    </source>
</evidence>
<comment type="caution">
    <text evidence="6">The sequence shown here is derived from an EMBL/GenBank/DDBJ whole genome shotgun (WGS) entry which is preliminary data.</text>
</comment>
<comment type="catalytic activity">
    <reaction evidence="1">
        <text>[protein]-peptidylproline (omega=180) = [protein]-peptidylproline (omega=0)</text>
        <dbReference type="Rhea" id="RHEA:16237"/>
        <dbReference type="Rhea" id="RHEA-COMP:10747"/>
        <dbReference type="Rhea" id="RHEA-COMP:10748"/>
        <dbReference type="ChEBI" id="CHEBI:83833"/>
        <dbReference type="ChEBI" id="CHEBI:83834"/>
        <dbReference type="EC" id="5.2.1.8"/>
    </reaction>
</comment>
<comment type="similarity">
    <text evidence="2">Belongs to the PpiC/parvulin rotamase family.</text>
</comment>
<name>A0A2A5B6W2_9GAMM</name>
<evidence type="ECO:0000313" key="6">
    <source>
        <dbReference type="EMBL" id="PCJ27314.1"/>
    </source>
</evidence>
<protein>
    <recommendedName>
        <fullName evidence="3">peptidylprolyl isomerase</fullName>
        <ecNumber evidence="3">5.2.1.8</ecNumber>
    </recommendedName>
</protein>
<evidence type="ECO:0000259" key="5">
    <source>
        <dbReference type="Pfam" id="PF13145"/>
    </source>
</evidence>
<accession>A0A2A5B6W2</accession>
<gene>
    <name evidence="6" type="ORF">COA96_03770</name>
</gene>
<dbReference type="EC" id="5.2.1.8" evidence="3"/>
<dbReference type="Proteomes" id="UP000218327">
    <property type="component" value="Unassembled WGS sequence"/>
</dbReference>
<evidence type="ECO:0000256" key="1">
    <source>
        <dbReference type="ARBA" id="ARBA00000971"/>
    </source>
</evidence>
<dbReference type="AlphaFoldDB" id="A0A2A5B6W2"/>
<dbReference type="PANTHER" id="PTHR47245">
    <property type="entry name" value="PEPTIDYLPROLYL ISOMERASE"/>
    <property type="match status" value="1"/>
</dbReference>
<keyword evidence="4" id="KW-0697">Rotamase</keyword>
<evidence type="ECO:0000256" key="2">
    <source>
        <dbReference type="ARBA" id="ARBA00007656"/>
    </source>
</evidence>
<proteinExistence type="inferred from homology"/>
<dbReference type="EMBL" id="NVVJ01000007">
    <property type="protein sequence ID" value="PCJ27314.1"/>
    <property type="molecule type" value="Genomic_DNA"/>
</dbReference>
<evidence type="ECO:0000313" key="7">
    <source>
        <dbReference type="Proteomes" id="UP000218327"/>
    </source>
</evidence>
<dbReference type="GO" id="GO:0003755">
    <property type="term" value="F:peptidyl-prolyl cis-trans isomerase activity"/>
    <property type="evidence" value="ECO:0007669"/>
    <property type="project" value="UniProtKB-KW"/>
</dbReference>
<feature type="domain" description="PpiC" evidence="5">
    <location>
        <begin position="159"/>
        <end position="278"/>
    </location>
</feature>
<dbReference type="InterPro" id="IPR000297">
    <property type="entry name" value="PPIase_PpiC"/>
</dbReference>
<reference evidence="7" key="1">
    <citation type="submission" date="2017-08" db="EMBL/GenBank/DDBJ databases">
        <title>A dynamic microbial community with high functional redundancy inhabits the cold, oxic subseafloor aquifer.</title>
        <authorList>
            <person name="Tully B.J."/>
            <person name="Wheat C.G."/>
            <person name="Glazer B.T."/>
            <person name="Huber J.A."/>
        </authorList>
    </citation>
    <scope>NUCLEOTIDE SEQUENCE [LARGE SCALE GENOMIC DNA]</scope>
</reference>
<evidence type="ECO:0000256" key="4">
    <source>
        <dbReference type="ARBA" id="ARBA00023110"/>
    </source>
</evidence>
<dbReference type="PANTHER" id="PTHR47245:SF2">
    <property type="entry name" value="PEPTIDYL-PROLYL CIS-TRANS ISOMERASE HP_0175-RELATED"/>
    <property type="match status" value="1"/>
</dbReference>
<organism evidence="6 7">
    <name type="scientific">SAR86 cluster bacterium</name>
    <dbReference type="NCBI Taxonomy" id="2030880"/>
    <lineage>
        <taxon>Bacteria</taxon>
        <taxon>Pseudomonadati</taxon>
        <taxon>Pseudomonadota</taxon>
        <taxon>Gammaproteobacteria</taxon>
        <taxon>SAR86 cluster</taxon>
    </lineage>
</organism>
<keyword evidence="4" id="KW-0413">Isomerase</keyword>
<dbReference type="Pfam" id="PF13145">
    <property type="entry name" value="Rotamase_2"/>
    <property type="match status" value="1"/>
</dbReference>